<feature type="transmembrane region" description="Helical" evidence="13">
    <location>
        <begin position="267"/>
        <end position="289"/>
    </location>
</feature>
<dbReference type="GO" id="GO:0033214">
    <property type="term" value="P:siderophore-iron import into cell"/>
    <property type="evidence" value="ECO:0007669"/>
    <property type="project" value="TreeGrafter"/>
</dbReference>
<feature type="transmembrane region" description="Helical" evidence="13">
    <location>
        <begin position="58"/>
        <end position="79"/>
    </location>
</feature>
<dbReference type="eggNOG" id="COG0609">
    <property type="taxonomic scope" value="Bacteria"/>
</dbReference>
<sequence>MMKNIMSFIVVIVLLIIAIYLSVTSGSITISFGELLNGLFIGESEKVEIIKDLRFPRVILALCAGASLAVSGVLLQAVMRNPLADAGVIGITSGASFIKLLSIILFPQLFFFSTLFAFIGGLFACFLVFSLSWKNEVSPVRIILVGIAVNAMFTGLVQALKGTPAAMTEMDIGFAMKTWNDVETLLTYSIIGLFISLFLAQSCNILLLQDKTAKNIGFNVSFARVFISIVAVYLASISTAVVGSIAFVGLLVPHTARIFVGSDHKTLIPFSMLAGALLILTADTIGRSLFAPTEISAAVIMSIIGGPFFILMLRKSDRIYGN</sequence>
<name>A0A0A5HRI5_9BACI</name>
<keyword evidence="4" id="KW-0813">Transport</keyword>
<evidence type="ECO:0000256" key="6">
    <source>
        <dbReference type="ARBA" id="ARBA00022692"/>
    </source>
</evidence>
<dbReference type="AlphaFoldDB" id="A0A0A5HRI5"/>
<dbReference type="GO" id="GO:0005886">
    <property type="term" value="C:plasma membrane"/>
    <property type="evidence" value="ECO:0007669"/>
    <property type="project" value="UniProtKB-SubCell"/>
</dbReference>
<evidence type="ECO:0000256" key="4">
    <source>
        <dbReference type="ARBA" id="ARBA00022448"/>
    </source>
</evidence>
<keyword evidence="5" id="KW-1003">Cell membrane</keyword>
<evidence type="ECO:0000256" key="13">
    <source>
        <dbReference type="SAM" id="Phobius"/>
    </source>
</evidence>
<dbReference type="InterPro" id="IPR000522">
    <property type="entry name" value="ABC_transptr_permease_BtuC"/>
</dbReference>
<dbReference type="SUPFAM" id="SSF81345">
    <property type="entry name" value="ABC transporter involved in vitamin B12 uptake, BtuC"/>
    <property type="match status" value="1"/>
</dbReference>
<evidence type="ECO:0000256" key="12">
    <source>
        <dbReference type="ARBA" id="ARBA00031465"/>
    </source>
</evidence>
<reference evidence="14 15" key="1">
    <citation type="submission" date="2013-08" db="EMBL/GenBank/DDBJ databases">
        <authorList>
            <person name="Huang J."/>
            <person name="Wang G."/>
        </authorList>
    </citation>
    <scope>NUCLEOTIDE SEQUENCE [LARGE SCALE GENOMIC DNA]</scope>
    <source>
        <strain evidence="14 15">JSM 072002</strain>
    </source>
</reference>
<evidence type="ECO:0000256" key="1">
    <source>
        <dbReference type="ARBA" id="ARBA00004651"/>
    </source>
</evidence>
<dbReference type="PANTHER" id="PTHR30472">
    <property type="entry name" value="FERRIC ENTEROBACTIN TRANSPORT SYSTEM PERMEASE PROTEIN"/>
    <property type="match status" value="1"/>
</dbReference>
<comment type="function">
    <text evidence="10">Part of the binding-protein-dependent transport system for heme-iron. Responsible for the translocation of the substrate across the membrane.</text>
</comment>
<evidence type="ECO:0000313" key="15">
    <source>
        <dbReference type="Proteomes" id="UP000030401"/>
    </source>
</evidence>
<evidence type="ECO:0000256" key="10">
    <source>
        <dbReference type="ARBA" id="ARBA00025320"/>
    </source>
</evidence>
<comment type="similarity">
    <text evidence="2">Belongs to the binding-protein-dependent transport system permease family. FecCD subfamily.</text>
</comment>
<dbReference type="Proteomes" id="UP000030401">
    <property type="component" value="Unassembled WGS sequence"/>
</dbReference>
<evidence type="ECO:0000256" key="7">
    <source>
        <dbReference type="ARBA" id="ARBA00022989"/>
    </source>
</evidence>
<accession>A0A0A5HRI5</accession>
<proteinExistence type="inferred from homology"/>
<keyword evidence="9 13" id="KW-0472">Membrane</keyword>
<dbReference type="CDD" id="cd06550">
    <property type="entry name" value="TM_ABC_iron-siderophores_like"/>
    <property type="match status" value="1"/>
</dbReference>
<gene>
    <name evidence="14" type="ORF">N784_05750</name>
</gene>
<feature type="transmembrane region" description="Helical" evidence="13">
    <location>
        <begin position="140"/>
        <end position="160"/>
    </location>
</feature>
<comment type="caution">
    <text evidence="14">The sequence shown here is derived from an EMBL/GenBank/DDBJ whole genome shotgun (WGS) entry which is preliminary data.</text>
</comment>
<keyword evidence="6 13" id="KW-0812">Transmembrane</keyword>
<dbReference type="RefSeq" id="WP_408633518.1">
    <property type="nucleotide sequence ID" value="NZ_AVPG01000015.1"/>
</dbReference>
<evidence type="ECO:0000256" key="8">
    <source>
        <dbReference type="ARBA" id="ARBA00023004"/>
    </source>
</evidence>
<dbReference type="InterPro" id="IPR037294">
    <property type="entry name" value="ABC_BtuC-like"/>
</dbReference>
<feature type="transmembrane region" description="Helical" evidence="13">
    <location>
        <begin position="295"/>
        <end position="313"/>
    </location>
</feature>
<dbReference type="EMBL" id="AVPG01000015">
    <property type="protein sequence ID" value="KGX86242.1"/>
    <property type="molecule type" value="Genomic_DNA"/>
</dbReference>
<dbReference type="PANTHER" id="PTHR30472:SF21">
    <property type="entry name" value="HEME-IRON TRANSPORT SYSTEM PERMEASE PROTEIN ISDF-RELATED"/>
    <property type="match status" value="1"/>
</dbReference>
<protein>
    <recommendedName>
        <fullName evidence="3">Probable heme-iron transport system permease protein IsdF</fullName>
    </recommendedName>
    <alternativeName>
        <fullName evidence="12">Iron-regulated surface determinant protein F</fullName>
    </alternativeName>
    <alternativeName>
        <fullName evidence="11">Staphylococcal iron-regulated protein G</fullName>
    </alternativeName>
</protein>
<dbReference type="GO" id="GO:0022857">
    <property type="term" value="F:transmembrane transporter activity"/>
    <property type="evidence" value="ECO:0007669"/>
    <property type="project" value="InterPro"/>
</dbReference>
<evidence type="ECO:0000256" key="3">
    <source>
        <dbReference type="ARBA" id="ARBA00018524"/>
    </source>
</evidence>
<dbReference type="STRING" id="1385512.N784_05750"/>
<evidence type="ECO:0000256" key="2">
    <source>
        <dbReference type="ARBA" id="ARBA00007935"/>
    </source>
</evidence>
<evidence type="ECO:0000256" key="5">
    <source>
        <dbReference type="ARBA" id="ARBA00022475"/>
    </source>
</evidence>
<keyword evidence="7 13" id="KW-1133">Transmembrane helix</keyword>
<feature type="transmembrane region" description="Helical" evidence="13">
    <location>
        <begin position="112"/>
        <end position="133"/>
    </location>
</feature>
<feature type="transmembrane region" description="Helical" evidence="13">
    <location>
        <begin position="86"/>
        <end position="106"/>
    </location>
</feature>
<keyword evidence="15" id="KW-1185">Reference proteome</keyword>
<keyword evidence="8" id="KW-0408">Iron</keyword>
<dbReference type="Gene3D" id="1.10.3470.10">
    <property type="entry name" value="ABC transporter involved in vitamin B12 uptake, BtuC"/>
    <property type="match status" value="1"/>
</dbReference>
<comment type="subcellular location">
    <subcellularLocation>
        <location evidence="1">Cell membrane</location>
        <topology evidence="1">Multi-pass membrane protein</topology>
    </subcellularLocation>
</comment>
<evidence type="ECO:0000256" key="9">
    <source>
        <dbReference type="ARBA" id="ARBA00023136"/>
    </source>
</evidence>
<dbReference type="FunFam" id="1.10.3470.10:FF:000001">
    <property type="entry name" value="Vitamin B12 ABC transporter permease BtuC"/>
    <property type="match status" value="1"/>
</dbReference>
<evidence type="ECO:0000313" key="14">
    <source>
        <dbReference type="EMBL" id="KGX86242.1"/>
    </source>
</evidence>
<organism evidence="14 15">
    <name type="scientific">Pontibacillus litoralis JSM 072002</name>
    <dbReference type="NCBI Taxonomy" id="1385512"/>
    <lineage>
        <taxon>Bacteria</taxon>
        <taxon>Bacillati</taxon>
        <taxon>Bacillota</taxon>
        <taxon>Bacilli</taxon>
        <taxon>Bacillales</taxon>
        <taxon>Bacillaceae</taxon>
        <taxon>Pontibacillus</taxon>
    </lineage>
</organism>
<dbReference type="Pfam" id="PF01032">
    <property type="entry name" value="FecCD"/>
    <property type="match status" value="1"/>
</dbReference>
<evidence type="ECO:0000256" key="11">
    <source>
        <dbReference type="ARBA" id="ARBA00031149"/>
    </source>
</evidence>
<feature type="transmembrane region" description="Helical" evidence="13">
    <location>
        <begin position="185"/>
        <end position="207"/>
    </location>
</feature>